<organism evidence="1 2">
    <name type="scientific">Mycobacterium phage Amohnition</name>
    <dbReference type="NCBI Taxonomy" id="2015874"/>
    <lineage>
        <taxon>Viruses</taxon>
        <taxon>Duplodnaviria</taxon>
        <taxon>Heunggongvirae</taxon>
        <taxon>Uroviricota</taxon>
        <taxon>Caudoviricetes</taxon>
        <taxon>Weiservirinae</taxon>
        <taxon>Amginevirus</taxon>
        <taxon>Amginevirus amohnition</taxon>
    </lineage>
</organism>
<proteinExistence type="predicted"/>
<dbReference type="Proteomes" id="UP000224432">
    <property type="component" value="Segment"/>
</dbReference>
<keyword evidence="2" id="KW-1185">Reference proteome</keyword>
<dbReference type="KEGG" id="vg:60323311"/>
<dbReference type="EMBL" id="MF140398">
    <property type="protein sequence ID" value="ASR86285.1"/>
    <property type="molecule type" value="Genomic_DNA"/>
</dbReference>
<name>A0A222ZPD6_9CAUD</name>
<dbReference type="GeneID" id="60323311"/>
<gene>
    <name evidence="1" type="primary">3</name>
    <name evidence="1" type="ORF">SEA_AMOHNITION_3</name>
</gene>
<accession>A0A222ZPD6</accession>
<reference evidence="1 2" key="1">
    <citation type="submission" date="2017-05" db="EMBL/GenBank/DDBJ databases">
        <authorList>
            <person name="Paudel S."/>
            <person name="Amoh N.Y."/>
            <person name="Buchser W.J."/>
            <person name="Forsyth M.H."/>
            <person name="Saha M.S."/>
            <person name="Stoner T.H."/>
            <person name="Garlena R.A."/>
            <person name="Russell D.A."/>
            <person name="Pope W.H."/>
            <person name="Jacobs-Sera D."/>
            <person name="Hatfull G.F."/>
        </authorList>
    </citation>
    <scope>NUCLEOTIDE SEQUENCE [LARGE SCALE GENOMIC DNA]</scope>
</reference>
<evidence type="ECO:0000313" key="1">
    <source>
        <dbReference type="EMBL" id="ASR86285.1"/>
    </source>
</evidence>
<sequence>MRPRPVGVVAGTKPVAEAIIRDLGLTNAVPISRRTGARGFTLSALIFDDSALPLSEKAWHELAPSLLPDRCDHVYELRRLSDSPR</sequence>
<protein>
    <submittedName>
        <fullName evidence="1">Uncharacterized protein</fullName>
    </submittedName>
</protein>
<evidence type="ECO:0000313" key="2">
    <source>
        <dbReference type="Proteomes" id="UP000224432"/>
    </source>
</evidence>
<dbReference type="RefSeq" id="YP_009951868.1">
    <property type="nucleotide sequence ID" value="NC_051606.1"/>
</dbReference>